<gene>
    <name evidence="2" type="ORF">MYCGRDRAFT_104355</name>
</gene>
<name>F9XAP7_ZYMTI</name>
<dbReference type="AlphaFoldDB" id="F9XAP7"/>
<feature type="non-terminal residue" evidence="2">
    <location>
        <position position="1"/>
    </location>
</feature>
<dbReference type="GeneID" id="13393837"/>
<sequence>STLSPSTVDLLQPLEHQLDRRQRLPPHNQHHTQCLLPANSRLVLAHHQTVLCLTFPSEEELCSTTHDLDKPPYLPHATTVHYGTSSELSNQNDVCHLLTCNARSTLPEHIPKRSARRYKQQQEASRTPPRRYKR</sequence>
<proteinExistence type="predicted"/>
<accession>F9XAP7</accession>
<protein>
    <submittedName>
        <fullName evidence="2">Uncharacterized protein</fullName>
    </submittedName>
</protein>
<dbReference type="Proteomes" id="UP000008062">
    <property type="component" value="Chromosome 5"/>
</dbReference>
<feature type="region of interest" description="Disordered" evidence="1">
    <location>
        <begin position="108"/>
        <end position="134"/>
    </location>
</feature>
<dbReference type="HOGENOM" id="CLU_1901357_0_0_1"/>
<evidence type="ECO:0000313" key="3">
    <source>
        <dbReference type="Proteomes" id="UP000008062"/>
    </source>
</evidence>
<dbReference type="KEGG" id="ztr:MYCGRDRAFT_104355"/>
<dbReference type="EMBL" id="CM001200">
    <property type="protein sequence ID" value="EGP87736.1"/>
    <property type="molecule type" value="Genomic_DNA"/>
</dbReference>
<organism evidence="2 3">
    <name type="scientific">Zymoseptoria tritici (strain CBS 115943 / IPO323)</name>
    <name type="common">Speckled leaf blotch fungus</name>
    <name type="synonym">Septoria tritici</name>
    <dbReference type="NCBI Taxonomy" id="336722"/>
    <lineage>
        <taxon>Eukaryota</taxon>
        <taxon>Fungi</taxon>
        <taxon>Dikarya</taxon>
        <taxon>Ascomycota</taxon>
        <taxon>Pezizomycotina</taxon>
        <taxon>Dothideomycetes</taxon>
        <taxon>Dothideomycetidae</taxon>
        <taxon>Mycosphaerellales</taxon>
        <taxon>Mycosphaerellaceae</taxon>
        <taxon>Zymoseptoria</taxon>
    </lineage>
</organism>
<dbReference type="InParanoid" id="F9XAP7"/>
<reference evidence="2 3" key="1">
    <citation type="journal article" date="2011" name="PLoS Genet.">
        <title>Finished genome of the fungal wheat pathogen Mycosphaerella graminicola reveals dispensome structure, chromosome plasticity, and stealth pathogenesis.</title>
        <authorList>
            <person name="Goodwin S.B."/>
            <person name="Ben M'barek S."/>
            <person name="Dhillon B."/>
            <person name="Wittenberg A.H.J."/>
            <person name="Crane C.F."/>
            <person name="Hane J.K."/>
            <person name="Foster A.J."/>
            <person name="Van der Lee T.A.J."/>
            <person name="Grimwood J."/>
            <person name="Aerts A."/>
            <person name="Antoniw J."/>
            <person name="Bailey A."/>
            <person name="Bluhm B."/>
            <person name="Bowler J."/>
            <person name="Bristow J."/>
            <person name="van der Burgt A."/>
            <person name="Canto-Canche B."/>
            <person name="Churchill A.C.L."/>
            <person name="Conde-Ferraez L."/>
            <person name="Cools H.J."/>
            <person name="Coutinho P.M."/>
            <person name="Csukai M."/>
            <person name="Dehal P."/>
            <person name="De Wit P."/>
            <person name="Donzelli B."/>
            <person name="van de Geest H.C."/>
            <person name="van Ham R.C.H.J."/>
            <person name="Hammond-Kosack K.E."/>
            <person name="Henrissat B."/>
            <person name="Kilian A."/>
            <person name="Kobayashi A.K."/>
            <person name="Koopmann E."/>
            <person name="Kourmpetis Y."/>
            <person name="Kuzniar A."/>
            <person name="Lindquist E."/>
            <person name="Lombard V."/>
            <person name="Maliepaard C."/>
            <person name="Martins N."/>
            <person name="Mehrabi R."/>
            <person name="Nap J.P.H."/>
            <person name="Ponomarenko A."/>
            <person name="Rudd J.J."/>
            <person name="Salamov A."/>
            <person name="Schmutz J."/>
            <person name="Schouten H.J."/>
            <person name="Shapiro H."/>
            <person name="Stergiopoulos I."/>
            <person name="Torriani S.F.F."/>
            <person name="Tu H."/>
            <person name="de Vries R.P."/>
            <person name="Waalwijk C."/>
            <person name="Ware S.B."/>
            <person name="Wiebenga A."/>
            <person name="Zwiers L.-H."/>
            <person name="Oliver R.P."/>
            <person name="Grigoriev I.V."/>
            <person name="Kema G.H.J."/>
        </authorList>
    </citation>
    <scope>NUCLEOTIDE SEQUENCE [LARGE SCALE GENOMIC DNA]</scope>
    <source>
        <strain evidence="3">CBS 115943 / IPO323</strain>
    </source>
</reference>
<dbReference type="RefSeq" id="XP_003852760.1">
    <property type="nucleotide sequence ID" value="XM_003852712.1"/>
</dbReference>
<evidence type="ECO:0000313" key="2">
    <source>
        <dbReference type="EMBL" id="EGP87736.1"/>
    </source>
</evidence>
<evidence type="ECO:0000256" key="1">
    <source>
        <dbReference type="SAM" id="MobiDB-lite"/>
    </source>
</evidence>
<keyword evidence="3" id="KW-1185">Reference proteome</keyword>